<reference evidence="2 3" key="1">
    <citation type="submission" date="2023-07" db="EMBL/GenBank/DDBJ databases">
        <title>Sorghum-associated microbial communities from plants grown in Nebraska, USA.</title>
        <authorList>
            <person name="Schachtman D."/>
        </authorList>
    </citation>
    <scope>NUCLEOTIDE SEQUENCE [LARGE SCALE GENOMIC DNA]</scope>
    <source>
        <strain evidence="2 3">BE187</strain>
    </source>
</reference>
<dbReference type="Proteomes" id="UP001267878">
    <property type="component" value="Unassembled WGS sequence"/>
</dbReference>
<keyword evidence="3" id="KW-1185">Reference proteome</keyword>
<dbReference type="Pfam" id="PF14023">
    <property type="entry name" value="Bestrophin-like"/>
    <property type="match status" value="1"/>
</dbReference>
<feature type="transmembrane region" description="Helical" evidence="1">
    <location>
        <begin position="252"/>
        <end position="270"/>
    </location>
</feature>
<feature type="transmembrane region" description="Helical" evidence="1">
    <location>
        <begin position="43"/>
        <end position="63"/>
    </location>
</feature>
<accession>A0ABU1VMW2</accession>
<evidence type="ECO:0008006" key="4">
    <source>
        <dbReference type="Google" id="ProtNLM"/>
    </source>
</evidence>
<feature type="transmembrane region" description="Helical" evidence="1">
    <location>
        <begin position="219"/>
        <end position="240"/>
    </location>
</feature>
<evidence type="ECO:0000313" key="3">
    <source>
        <dbReference type="Proteomes" id="UP001267878"/>
    </source>
</evidence>
<evidence type="ECO:0000313" key="2">
    <source>
        <dbReference type="EMBL" id="MDR7098823.1"/>
    </source>
</evidence>
<dbReference type="InterPro" id="IPR025333">
    <property type="entry name" value="DUF4239"/>
</dbReference>
<comment type="caution">
    <text evidence="2">The sequence shown here is derived from an EMBL/GenBank/DDBJ whole genome shotgun (WGS) entry which is preliminary data.</text>
</comment>
<sequence length="295" mass="32147">MLAALARWDCPVPVSVIPAIAAQPSDWHAAQPGTAMNLDSVPIWAFFLGTILLVMAFIEVGYLLGKVAHRKSADEKETPVSGVAGAVLGLTAFIMAFTFAIVAERYQARKGLVREDANAIRVAYVRADFLPEPGRGESKRLLKAYLDERLAFAHQGSIGRDLAPLLAETDRTQRRLWRIAVANAKRDMNSDVGALYIASLNELSSVQTMRLAIGVRARVPLGIWITLYSLTILGMVSMGYHAGIAGSKRSKATWIVAISFGMVIALIASLDRPDFIKVTQQPLIDLQDFVAADER</sequence>
<protein>
    <recommendedName>
        <fullName evidence="4">DUF4239 domain-containing protein</fullName>
    </recommendedName>
</protein>
<keyword evidence="1" id="KW-1133">Transmembrane helix</keyword>
<evidence type="ECO:0000256" key="1">
    <source>
        <dbReference type="SAM" id="Phobius"/>
    </source>
</evidence>
<keyword evidence="1" id="KW-0812">Transmembrane</keyword>
<dbReference type="EMBL" id="JAVDVW010000001">
    <property type="protein sequence ID" value="MDR7098823.1"/>
    <property type="molecule type" value="Genomic_DNA"/>
</dbReference>
<name>A0ABU1VMW2_9GAMM</name>
<gene>
    <name evidence="2" type="ORF">J2X04_001170</name>
</gene>
<proteinExistence type="predicted"/>
<feature type="transmembrane region" description="Helical" evidence="1">
    <location>
        <begin position="83"/>
        <end position="103"/>
    </location>
</feature>
<keyword evidence="1" id="KW-0472">Membrane</keyword>
<dbReference type="RefSeq" id="WP_310052905.1">
    <property type="nucleotide sequence ID" value="NZ_JAVDVW010000001.1"/>
</dbReference>
<organism evidence="2 3">
    <name type="scientific">Agrilutibacter niabensis</name>
    <dbReference type="NCBI Taxonomy" id="380628"/>
    <lineage>
        <taxon>Bacteria</taxon>
        <taxon>Pseudomonadati</taxon>
        <taxon>Pseudomonadota</taxon>
        <taxon>Gammaproteobacteria</taxon>
        <taxon>Lysobacterales</taxon>
        <taxon>Lysobacteraceae</taxon>
        <taxon>Agrilutibacter</taxon>
    </lineage>
</organism>